<protein>
    <submittedName>
        <fullName evidence="1">Alpha subunit of succinyl-CoA ligase</fullName>
    </submittedName>
</protein>
<keyword evidence="2" id="KW-1185">Reference proteome</keyword>
<evidence type="ECO:0000313" key="1">
    <source>
        <dbReference type="EMBL" id="PWN51802.1"/>
    </source>
</evidence>
<reference evidence="1 2" key="1">
    <citation type="journal article" date="2018" name="Mol. Biol. Evol.">
        <title>Broad Genomic Sampling Reveals a Smut Pathogenic Ancestry of the Fungal Clade Ustilaginomycotina.</title>
        <authorList>
            <person name="Kijpornyongpan T."/>
            <person name="Mondo S.J."/>
            <person name="Barry K."/>
            <person name="Sandor L."/>
            <person name="Lee J."/>
            <person name="Lipzen A."/>
            <person name="Pangilinan J."/>
            <person name="LaButti K."/>
            <person name="Hainaut M."/>
            <person name="Henrissat B."/>
            <person name="Grigoriev I.V."/>
            <person name="Spatafora J.W."/>
            <person name="Aime M.C."/>
        </authorList>
    </citation>
    <scope>NUCLEOTIDE SEQUENCE [LARGE SCALE GENOMIC DNA]</scope>
    <source>
        <strain evidence="1 2">SA 807</strain>
    </source>
</reference>
<sequence length="333" mass="34521">MLLSSSVRPSKATLRLGSLSVRGLATHASPPVQRSTIKALDVGPETRVIVQGLGKASTFHSTLSLQLGTNIVGGVSPGKGGQSYLDRPVFNSVREAAEALKPQATSVFVPPKLAADAIIEAIEAEIPLIVSVAEGIPLKDQMRVMAALHSQSASRLVGANSPGLCNPAGCRMGISPLAVANPGPVGIASRSGTLSYEASAATKEMGQSMVLGLGGDFYPGTRTAEALEFFMEHEPTKVIVLVGEVGGVMEEEAAELAISKYRRPDGSYPKPIIGFISGQTVPPGQTFGHSGAIWRDSLSSGKLKKEAFEKAGFHVVTAIADVGEKAKSLLAGL</sequence>
<keyword evidence="1" id="KW-0436">Ligase</keyword>
<proteinExistence type="predicted"/>
<gene>
    <name evidence="1" type="ORF">IE53DRAFT_385824</name>
</gene>
<dbReference type="Proteomes" id="UP000245626">
    <property type="component" value="Unassembled WGS sequence"/>
</dbReference>
<name>A0ACD0P1A6_9BASI</name>
<evidence type="ECO:0000313" key="2">
    <source>
        <dbReference type="Proteomes" id="UP000245626"/>
    </source>
</evidence>
<dbReference type="EMBL" id="KZ819816">
    <property type="protein sequence ID" value="PWN51802.1"/>
    <property type="molecule type" value="Genomic_DNA"/>
</dbReference>
<organism evidence="1 2">
    <name type="scientific">Violaceomyces palustris</name>
    <dbReference type="NCBI Taxonomy" id="1673888"/>
    <lineage>
        <taxon>Eukaryota</taxon>
        <taxon>Fungi</taxon>
        <taxon>Dikarya</taxon>
        <taxon>Basidiomycota</taxon>
        <taxon>Ustilaginomycotina</taxon>
        <taxon>Ustilaginomycetes</taxon>
        <taxon>Violaceomycetales</taxon>
        <taxon>Violaceomycetaceae</taxon>
        <taxon>Violaceomyces</taxon>
    </lineage>
</organism>
<accession>A0ACD0P1A6</accession>